<feature type="region of interest" description="Disordered" evidence="1">
    <location>
        <begin position="1"/>
        <end position="124"/>
    </location>
</feature>
<feature type="compositionally biased region" description="Basic residues" evidence="1">
    <location>
        <begin position="137"/>
        <end position="152"/>
    </location>
</feature>
<dbReference type="InterPro" id="IPR027911">
    <property type="entry name" value="DUF4604"/>
</dbReference>
<feature type="compositionally biased region" description="Basic and acidic residues" evidence="1">
    <location>
        <begin position="73"/>
        <end position="94"/>
    </location>
</feature>
<dbReference type="Proteomes" id="UP000053317">
    <property type="component" value="Unassembled WGS sequence"/>
</dbReference>
<reference evidence="3 4" key="1">
    <citation type="submission" date="2015-05" db="EMBL/GenBank/DDBJ databases">
        <title>Distinctive expansion of gene families associated with plant cell wall degradation and secondary metabolism in the genomes of grapevine trunk pathogens.</title>
        <authorList>
            <person name="Lawrence D.P."/>
            <person name="Travadon R."/>
            <person name="Rolshausen P.E."/>
            <person name="Baumgartner K."/>
        </authorList>
    </citation>
    <scope>NUCLEOTIDE SEQUENCE [LARGE SCALE GENOMIC DNA]</scope>
    <source>
        <strain evidence="3">UCRPC4</strain>
    </source>
</reference>
<organism evidence="3 4">
    <name type="scientific">Phaeomoniella chlamydospora</name>
    <name type="common">Phaeoacremonium chlamydosporum</name>
    <dbReference type="NCBI Taxonomy" id="158046"/>
    <lineage>
        <taxon>Eukaryota</taxon>
        <taxon>Fungi</taxon>
        <taxon>Dikarya</taxon>
        <taxon>Ascomycota</taxon>
        <taxon>Pezizomycotina</taxon>
        <taxon>Eurotiomycetes</taxon>
        <taxon>Chaetothyriomycetidae</taxon>
        <taxon>Phaeomoniellales</taxon>
        <taxon>Phaeomoniellaceae</taxon>
        <taxon>Phaeomoniella</taxon>
    </lineage>
</organism>
<proteinExistence type="predicted"/>
<evidence type="ECO:0000313" key="3">
    <source>
        <dbReference type="EMBL" id="KKY23945.1"/>
    </source>
</evidence>
<reference evidence="3 4" key="2">
    <citation type="submission" date="2015-05" db="EMBL/GenBank/DDBJ databases">
        <authorList>
            <person name="Morales-Cruz A."/>
            <person name="Amrine K.C."/>
            <person name="Cantu D."/>
        </authorList>
    </citation>
    <scope>NUCLEOTIDE SEQUENCE [LARGE SCALE GENOMIC DNA]</scope>
    <source>
        <strain evidence="3">UCRPC4</strain>
    </source>
</reference>
<evidence type="ECO:0000259" key="2">
    <source>
        <dbReference type="Pfam" id="PF15377"/>
    </source>
</evidence>
<dbReference type="EMBL" id="LCWF01000064">
    <property type="protein sequence ID" value="KKY23945.1"/>
    <property type="molecule type" value="Genomic_DNA"/>
</dbReference>
<dbReference type="Pfam" id="PF15377">
    <property type="entry name" value="DUF4604"/>
    <property type="match status" value="1"/>
</dbReference>
<gene>
    <name evidence="3" type="ORF">UCRPC4_g02758</name>
</gene>
<feature type="compositionally biased region" description="Polar residues" evidence="1">
    <location>
        <begin position="61"/>
        <end position="72"/>
    </location>
</feature>
<comment type="caution">
    <text evidence="3">The sequence shown here is derived from an EMBL/GenBank/DDBJ whole genome shotgun (WGS) entry which is preliminary data.</text>
</comment>
<evidence type="ECO:0000313" key="4">
    <source>
        <dbReference type="Proteomes" id="UP000053317"/>
    </source>
</evidence>
<accession>A0A0G2H5E6</accession>
<feature type="region of interest" description="Disordered" evidence="1">
    <location>
        <begin position="137"/>
        <end position="160"/>
    </location>
</feature>
<protein>
    <recommendedName>
        <fullName evidence="2">DUF4604 domain-containing protein</fullName>
    </recommendedName>
</protein>
<feature type="compositionally biased region" description="Basic and acidic residues" evidence="1">
    <location>
        <begin position="1"/>
        <end position="14"/>
    </location>
</feature>
<name>A0A0G2H5E6_PHACM</name>
<evidence type="ECO:0000256" key="1">
    <source>
        <dbReference type="SAM" id="MobiDB-lite"/>
    </source>
</evidence>
<dbReference type="AlphaFoldDB" id="A0A0G2H5E6"/>
<feature type="compositionally biased region" description="Basic and acidic residues" evidence="1">
    <location>
        <begin position="43"/>
        <end position="60"/>
    </location>
</feature>
<feature type="domain" description="DUF4604" evidence="2">
    <location>
        <begin position="33"/>
        <end position="158"/>
    </location>
</feature>
<keyword evidence="4" id="KW-1185">Reference proteome</keyword>
<sequence length="160" mass="18262">MAFKAKDLHFEKQEPAFLRRLRARPSKPRLELGDDDGPTIVDSEGHHLTREEYETLRQRETVSTPEEQSTTKTENDNDDPMHNKETPEPKDHPQKAKSTTIGASNKRRKAQIIGAGEDEDKDDEVEVARRITSVRSVKHITSKSKSKKKKIKLSFDDEGT</sequence>
<dbReference type="OrthoDB" id="5388322at2759"/>